<protein>
    <submittedName>
        <fullName evidence="2">Uncharacterized protein</fullName>
    </submittedName>
</protein>
<accession>A0A517LAC5</accession>
<dbReference type="Proteomes" id="UP000316270">
    <property type="component" value="Chromosome 8"/>
</dbReference>
<dbReference type="OrthoDB" id="10477138at2759"/>
<evidence type="ECO:0000313" key="3">
    <source>
        <dbReference type="Proteomes" id="UP000316270"/>
    </source>
</evidence>
<name>A0A517LAC5_9PEZI</name>
<organism evidence="2 3">
    <name type="scientific">Venturia effusa</name>
    <dbReference type="NCBI Taxonomy" id="50376"/>
    <lineage>
        <taxon>Eukaryota</taxon>
        <taxon>Fungi</taxon>
        <taxon>Dikarya</taxon>
        <taxon>Ascomycota</taxon>
        <taxon>Pezizomycotina</taxon>
        <taxon>Dothideomycetes</taxon>
        <taxon>Pleosporomycetidae</taxon>
        <taxon>Venturiales</taxon>
        <taxon>Venturiaceae</taxon>
        <taxon>Venturia</taxon>
    </lineage>
</organism>
<reference evidence="2 3" key="1">
    <citation type="submission" date="2019-07" db="EMBL/GenBank/DDBJ databases">
        <title>Finished genome of Venturia effusa.</title>
        <authorList>
            <person name="Young C.A."/>
            <person name="Cox M.P."/>
            <person name="Ganley A.R.D."/>
            <person name="David W.J."/>
        </authorList>
    </citation>
    <scope>NUCLEOTIDE SEQUENCE [LARGE SCALE GENOMIC DNA]</scope>
    <source>
        <strain evidence="3">albino</strain>
    </source>
</reference>
<sequence length="242" mass="27593">MPPKNHKTESSQEHETKQSQADPIAVKTDWKQLTQPAQQQQLGKRAFSESTTMAPPTGTHLPASPLALLKSRGFLLKTSLPEPLPSHRYLPGGCDKIYKALTDYTTYYFTLKRTFSSSMQTRNTQLHVHLKCKAMPFLTFMLEKEALLQYWFDTHLALLKEMREFLPVLGEPTPLPGLLEFIEDRERDLLQKRASAMMVIRAQCVVAARAVSPVSEDEEEVTFRERFLGKGDEVEAKKSRVE</sequence>
<evidence type="ECO:0000256" key="1">
    <source>
        <dbReference type="SAM" id="MobiDB-lite"/>
    </source>
</evidence>
<dbReference type="AlphaFoldDB" id="A0A517LAC5"/>
<feature type="compositionally biased region" description="Basic and acidic residues" evidence="1">
    <location>
        <begin position="1"/>
        <end position="17"/>
    </location>
</feature>
<proteinExistence type="predicted"/>
<keyword evidence="3" id="KW-1185">Reference proteome</keyword>
<dbReference type="EMBL" id="CP042192">
    <property type="protein sequence ID" value="QDS72574.1"/>
    <property type="molecule type" value="Genomic_DNA"/>
</dbReference>
<evidence type="ECO:0000313" key="2">
    <source>
        <dbReference type="EMBL" id="QDS72574.1"/>
    </source>
</evidence>
<gene>
    <name evidence="2" type="ORF">FKW77_000868</name>
</gene>
<feature type="region of interest" description="Disordered" evidence="1">
    <location>
        <begin position="1"/>
        <end position="39"/>
    </location>
</feature>